<sequence length="129" mass="14482">MAQNRWERAAIRYERDLGTLVGWYRNPSAAGKNSLRIAHKSGEVWRSVQPDFVFVHRNGDNLLPSIIDPHSAHQGDAAPKLKALAEYADEHGDQFDRIIGIGVEKGKILYGLDLKDSKIRQAVYESPSD</sequence>
<dbReference type="OrthoDB" id="9804145at2"/>
<dbReference type="AlphaFoldDB" id="A0A4V2M772"/>
<evidence type="ECO:0000313" key="2">
    <source>
        <dbReference type="Proteomes" id="UP000293342"/>
    </source>
</evidence>
<dbReference type="RefSeq" id="WP_131516288.1">
    <property type="nucleotide sequence ID" value="NZ_SJKD01000006.1"/>
</dbReference>
<protein>
    <submittedName>
        <fullName evidence="1">Uncharacterized protein</fullName>
    </submittedName>
</protein>
<dbReference type="EMBL" id="SJKD01000006">
    <property type="protein sequence ID" value="TCC46542.1"/>
    <property type="molecule type" value="Genomic_DNA"/>
</dbReference>
<gene>
    <name evidence="1" type="ORF">E0H75_26135</name>
</gene>
<organism evidence="1 2">
    <name type="scientific">Kribbella capetownensis</name>
    <dbReference type="NCBI Taxonomy" id="1572659"/>
    <lineage>
        <taxon>Bacteria</taxon>
        <taxon>Bacillati</taxon>
        <taxon>Actinomycetota</taxon>
        <taxon>Actinomycetes</taxon>
        <taxon>Propionibacteriales</taxon>
        <taxon>Kribbellaceae</taxon>
        <taxon>Kribbella</taxon>
    </lineage>
</organism>
<evidence type="ECO:0000313" key="1">
    <source>
        <dbReference type="EMBL" id="TCC46542.1"/>
    </source>
</evidence>
<proteinExistence type="predicted"/>
<accession>A0A4V2M772</accession>
<keyword evidence="2" id="KW-1185">Reference proteome</keyword>
<reference evidence="1 2" key="1">
    <citation type="submission" date="2019-02" db="EMBL/GenBank/DDBJ databases">
        <title>Kribbella capetownensis sp. nov. and Kribbella speibonae sp. nov., isolated from soil.</title>
        <authorList>
            <person name="Curtis S.M."/>
            <person name="Norton I."/>
            <person name="Everest G.J."/>
            <person name="Meyers P.R."/>
        </authorList>
    </citation>
    <scope>NUCLEOTIDE SEQUENCE [LARGE SCALE GENOMIC DNA]</scope>
    <source>
        <strain evidence="1 2">YM53</strain>
    </source>
</reference>
<name>A0A4V2M772_9ACTN</name>
<comment type="caution">
    <text evidence="1">The sequence shown here is derived from an EMBL/GenBank/DDBJ whole genome shotgun (WGS) entry which is preliminary data.</text>
</comment>
<dbReference type="Proteomes" id="UP000293342">
    <property type="component" value="Unassembled WGS sequence"/>
</dbReference>